<accession>A0A7H0HJZ2</accession>
<dbReference type="CDD" id="cd02230">
    <property type="entry name" value="cupin_HP0902-like"/>
    <property type="match status" value="1"/>
</dbReference>
<evidence type="ECO:0000259" key="1">
    <source>
        <dbReference type="Pfam" id="PF07883"/>
    </source>
</evidence>
<name>A0A7H0HJZ2_9BURK</name>
<protein>
    <submittedName>
        <fullName evidence="2">Cupin domain-containing protein</fullName>
    </submittedName>
</protein>
<dbReference type="Gene3D" id="2.60.120.10">
    <property type="entry name" value="Jelly Rolls"/>
    <property type="match status" value="1"/>
</dbReference>
<dbReference type="SUPFAM" id="SSF51182">
    <property type="entry name" value="RmlC-like cupins"/>
    <property type="match status" value="1"/>
</dbReference>
<dbReference type="InterPro" id="IPR011051">
    <property type="entry name" value="RmlC_Cupin_sf"/>
</dbReference>
<dbReference type="AlphaFoldDB" id="A0A7H0HJZ2"/>
<reference evidence="2 3" key="1">
    <citation type="submission" date="2020-08" db="EMBL/GenBank/DDBJ databases">
        <title>Genome sequence of Acidovorax monticola KACC 19171T.</title>
        <authorList>
            <person name="Hyun D.-W."/>
            <person name="Bae J.-W."/>
        </authorList>
    </citation>
    <scope>NUCLEOTIDE SEQUENCE [LARGE SCALE GENOMIC DNA]</scope>
    <source>
        <strain evidence="2 3">KACC 19171</strain>
    </source>
</reference>
<sequence>MAQPHTPSGQLIRLEPLGERLAASTTTALFKAAQLEAVRVVLPRGQALRQHHVPGEITLQCIEGVVDLTAGGAPQRMHAGDFVHLAAQQPHALVAVEDASLLLTICLVAGPTR</sequence>
<keyword evidence="3" id="KW-1185">Reference proteome</keyword>
<dbReference type="PANTHER" id="PTHR37694:SF1">
    <property type="entry name" value="SLR8022 PROTEIN"/>
    <property type="match status" value="1"/>
</dbReference>
<dbReference type="InterPro" id="IPR014710">
    <property type="entry name" value="RmlC-like_jellyroll"/>
</dbReference>
<dbReference type="KEGG" id="amon:H9L24_08915"/>
<dbReference type="EMBL" id="CP060790">
    <property type="protein sequence ID" value="QNP60858.1"/>
    <property type="molecule type" value="Genomic_DNA"/>
</dbReference>
<gene>
    <name evidence="2" type="ORF">H9L24_08915</name>
</gene>
<dbReference type="Pfam" id="PF07883">
    <property type="entry name" value="Cupin_2"/>
    <property type="match status" value="1"/>
</dbReference>
<organism evidence="2 3">
    <name type="scientific">Paenacidovorax monticola</name>
    <dbReference type="NCBI Taxonomy" id="1926868"/>
    <lineage>
        <taxon>Bacteria</taxon>
        <taxon>Pseudomonadati</taxon>
        <taxon>Pseudomonadota</taxon>
        <taxon>Betaproteobacteria</taxon>
        <taxon>Burkholderiales</taxon>
        <taxon>Comamonadaceae</taxon>
        <taxon>Paenacidovorax</taxon>
    </lineage>
</organism>
<dbReference type="InterPro" id="IPR013096">
    <property type="entry name" value="Cupin_2"/>
</dbReference>
<proteinExistence type="predicted"/>
<evidence type="ECO:0000313" key="2">
    <source>
        <dbReference type="EMBL" id="QNP60858.1"/>
    </source>
</evidence>
<dbReference type="RefSeq" id="WP_187737838.1">
    <property type="nucleotide sequence ID" value="NZ_CP060790.1"/>
</dbReference>
<evidence type="ECO:0000313" key="3">
    <source>
        <dbReference type="Proteomes" id="UP000516057"/>
    </source>
</evidence>
<dbReference type="Proteomes" id="UP000516057">
    <property type="component" value="Chromosome"/>
</dbReference>
<dbReference type="PANTHER" id="PTHR37694">
    <property type="entry name" value="SLR8022 PROTEIN"/>
    <property type="match status" value="1"/>
</dbReference>
<feature type="domain" description="Cupin type-2" evidence="1">
    <location>
        <begin position="40"/>
        <end position="102"/>
    </location>
</feature>